<evidence type="ECO:0000313" key="4">
    <source>
        <dbReference type="Proteomes" id="UP000235828"/>
    </source>
</evidence>
<feature type="signal peptide" evidence="1">
    <location>
        <begin position="1"/>
        <end position="25"/>
    </location>
</feature>
<sequence>MKKKTLLVSAMCLMASAAMTSNAIAETQVSGVSIPDSIDLQGSQMVFNGAGVRSKFFMDLYVGSLFTPKVMSNATEVIAVQEPVAIRLNITSGMITSEKMTEAVYDGFKLAMNGDISPIKESVDTFITAFSEPIQEGDQFTFLSVPTKGIVAFKNGEELTVTSGEQFRRAVLSIWLGDKPTDSDLKEDMLDNS</sequence>
<protein>
    <recommendedName>
        <fullName evidence="2">Chalcone isomerase domain-containing protein</fullName>
    </recommendedName>
</protein>
<dbReference type="RefSeq" id="WP_102524125.1">
    <property type="nucleotide sequence ID" value="NZ_LT960612.1"/>
</dbReference>
<gene>
    <name evidence="3" type="ORF">VTAP4600_B0117</name>
</gene>
<dbReference type="SUPFAM" id="SSF54626">
    <property type="entry name" value="Chalcone isomerase"/>
    <property type="match status" value="1"/>
</dbReference>
<proteinExistence type="predicted"/>
<feature type="domain" description="Chalcone isomerase" evidence="2">
    <location>
        <begin position="27"/>
        <end position="190"/>
    </location>
</feature>
<evidence type="ECO:0000313" key="3">
    <source>
        <dbReference type="EMBL" id="SON51728.1"/>
    </source>
</evidence>
<dbReference type="InterPro" id="IPR036298">
    <property type="entry name" value="Chalcone_isomerase_sf"/>
</dbReference>
<evidence type="ECO:0000259" key="2">
    <source>
        <dbReference type="Pfam" id="PF16036"/>
    </source>
</evidence>
<reference evidence="3 4" key="1">
    <citation type="submission" date="2017-10" db="EMBL/GenBank/DDBJ databases">
        <authorList>
            <person name="Banno H."/>
            <person name="Chua N.-H."/>
        </authorList>
    </citation>
    <scope>NUCLEOTIDE SEQUENCE [LARGE SCALE GENOMIC DNA]</scope>
    <source>
        <strain evidence="3">Vibrio tapetis CECT4600</strain>
    </source>
</reference>
<dbReference type="OrthoDB" id="270742at2"/>
<feature type="chain" id="PRO_5014990128" description="Chalcone isomerase domain-containing protein" evidence="1">
    <location>
        <begin position="26"/>
        <end position="193"/>
    </location>
</feature>
<dbReference type="Pfam" id="PF16036">
    <property type="entry name" value="Chalcone_3"/>
    <property type="match status" value="1"/>
</dbReference>
<dbReference type="Proteomes" id="UP000235828">
    <property type="component" value="Chromosome B"/>
</dbReference>
<organism evidence="3 4">
    <name type="scientific">Vibrio tapetis subsp. tapetis</name>
    <dbReference type="NCBI Taxonomy" id="1671868"/>
    <lineage>
        <taxon>Bacteria</taxon>
        <taxon>Pseudomonadati</taxon>
        <taxon>Pseudomonadota</taxon>
        <taxon>Gammaproteobacteria</taxon>
        <taxon>Vibrionales</taxon>
        <taxon>Vibrionaceae</taxon>
        <taxon>Vibrio</taxon>
    </lineage>
</organism>
<dbReference type="InterPro" id="IPR016088">
    <property type="entry name" value="Chalcone_isomerase_3-sand"/>
</dbReference>
<dbReference type="InterPro" id="IPR016087">
    <property type="entry name" value="Chalcone_isomerase"/>
</dbReference>
<dbReference type="AlphaFoldDB" id="A0A2N8ZIK1"/>
<dbReference type="Gene3D" id="3.50.70.10">
    <property type="match status" value="1"/>
</dbReference>
<evidence type="ECO:0000256" key="1">
    <source>
        <dbReference type="SAM" id="SignalP"/>
    </source>
</evidence>
<accession>A0A2N8ZIK1</accession>
<dbReference type="GO" id="GO:0016872">
    <property type="term" value="F:intramolecular lyase activity"/>
    <property type="evidence" value="ECO:0007669"/>
    <property type="project" value="InterPro"/>
</dbReference>
<dbReference type="KEGG" id="vta:B0117"/>
<name>A0A2N8ZIK1_9VIBR</name>
<keyword evidence="4" id="KW-1185">Reference proteome</keyword>
<keyword evidence="1" id="KW-0732">Signal</keyword>
<dbReference type="EMBL" id="LT960612">
    <property type="protein sequence ID" value="SON51728.1"/>
    <property type="molecule type" value="Genomic_DNA"/>
</dbReference>